<sequence>MCCAKKVVKKIAGEHTKCCITNPYDERRDACCNKKIIPKIPGRSECCHGRMIDPRKEFCCDFKIQKRKFGKSTGCCRLGLWKYTMYNTDSHICCARELRPRFTKYARRHEREEAKKRISCCNQAAYDTKHEICCGLRVHKRKNRAERCCGSRTYDRSRYICCDGRKYRFNRKKLVEQRGNTYCCGKRKYDRRRA</sequence>
<dbReference type="OrthoDB" id="5980475at2759"/>
<dbReference type="PANTHER" id="PTHR34490">
    <property type="entry name" value="PROTEIN CBG12054-RELATED"/>
    <property type="match status" value="1"/>
</dbReference>
<dbReference type="EnsemblMetazoa" id="CLYHEMT004176.1">
    <property type="protein sequence ID" value="CLYHEMP004176.1"/>
    <property type="gene ID" value="CLYHEMG004176"/>
</dbReference>
<feature type="domain" description="Galaxin-like repeats" evidence="1">
    <location>
        <begin position="1"/>
        <end position="100"/>
    </location>
</feature>
<accession>A0A7M5WJC5</accession>
<keyword evidence="3" id="KW-1185">Reference proteome</keyword>
<protein>
    <recommendedName>
        <fullName evidence="1">Galaxin-like repeats domain-containing protein</fullName>
    </recommendedName>
</protein>
<evidence type="ECO:0000313" key="3">
    <source>
        <dbReference type="Proteomes" id="UP000594262"/>
    </source>
</evidence>
<feature type="domain" description="Galaxin-like repeats" evidence="1">
    <location>
        <begin position="112"/>
        <end position="192"/>
    </location>
</feature>
<dbReference type="Pfam" id="PF24748">
    <property type="entry name" value="Galaxin_repeat"/>
    <property type="match status" value="2"/>
</dbReference>
<proteinExistence type="predicted"/>
<dbReference type="InterPro" id="IPR056601">
    <property type="entry name" value="Galaxin_dom"/>
</dbReference>
<organism evidence="2 3">
    <name type="scientific">Clytia hemisphaerica</name>
    <dbReference type="NCBI Taxonomy" id="252671"/>
    <lineage>
        <taxon>Eukaryota</taxon>
        <taxon>Metazoa</taxon>
        <taxon>Cnidaria</taxon>
        <taxon>Hydrozoa</taxon>
        <taxon>Hydroidolina</taxon>
        <taxon>Leptothecata</taxon>
        <taxon>Obeliida</taxon>
        <taxon>Clytiidae</taxon>
        <taxon>Clytia</taxon>
    </lineage>
</organism>
<dbReference type="Proteomes" id="UP000594262">
    <property type="component" value="Unplaced"/>
</dbReference>
<evidence type="ECO:0000259" key="1">
    <source>
        <dbReference type="Pfam" id="PF24748"/>
    </source>
</evidence>
<reference evidence="2" key="1">
    <citation type="submission" date="2021-01" db="UniProtKB">
        <authorList>
            <consortium name="EnsemblMetazoa"/>
        </authorList>
    </citation>
    <scope>IDENTIFICATION</scope>
</reference>
<dbReference type="AlphaFoldDB" id="A0A7M5WJC5"/>
<evidence type="ECO:0000313" key="2">
    <source>
        <dbReference type="EnsemblMetazoa" id="CLYHEMP004176.1"/>
    </source>
</evidence>
<name>A0A7M5WJC5_9CNID</name>
<dbReference type="InterPro" id="IPR055284">
    <property type="entry name" value="Galaxin-like"/>
</dbReference>
<dbReference type="PANTHER" id="PTHR34490:SF3">
    <property type="entry name" value="GALAXIN-LIKE ISOFORM X2"/>
    <property type="match status" value="1"/>
</dbReference>